<name>A0A1V6R466_9EURO</name>
<reference evidence="3" key="1">
    <citation type="journal article" date="2017" name="Nat. Microbiol.">
        <title>Global analysis of biosynthetic gene clusters reveals vast potential of secondary metabolite production in Penicillium species.</title>
        <authorList>
            <person name="Nielsen J.C."/>
            <person name="Grijseels S."/>
            <person name="Prigent S."/>
            <person name="Ji B."/>
            <person name="Dainat J."/>
            <person name="Nielsen K.F."/>
            <person name="Frisvad J.C."/>
            <person name="Workman M."/>
            <person name="Nielsen J."/>
        </authorList>
    </citation>
    <scope>NUCLEOTIDE SEQUENCE [LARGE SCALE GENOMIC DNA]</scope>
    <source>
        <strain evidence="3">IBT 29525</strain>
    </source>
</reference>
<feature type="chain" id="PRO_5012709173" evidence="1">
    <location>
        <begin position="20"/>
        <end position="330"/>
    </location>
</feature>
<dbReference type="Proteomes" id="UP000191612">
    <property type="component" value="Unassembled WGS sequence"/>
</dbReference>
<accession>A0A1V6R466</accession>
<sequence>MKLLHSLCFLSVASAAALSVPVADIPSDTNLVPGELVGYGADEVEIRTPNEANVLEARASPTCRRIGRVISRYGTSSAVVATLHLTTGLAKDVCEGENSPKCARYVGYVQSGLDIIFLVIGITHGAVGTSSTAEDSHFDPGPVRRGLPTETFSADALHAALKNDGWIYDHLEQVDVSSLNLEKRDSDPRMTQRMIARNVTLNDQDSASDIAFNYFDNGDLNIHFPGDSGTFPAGNAQDSPLHKRFDGTGFKISATTRAKTNLPRDQQKAMAHEIATNWAFDAYDAPMSDYMGLVKTGSHPNFYYRIIPEVRGFGLNYESVDICGALYEFV</sequence>
<keyword evidence="1" id="KW-0732">Signal</keyword>
<comment type="caution">
    <text evidence="2">The sequence shown here is derived from an EMBL/GenBank/DDBJ whole genome shotgun (WGS) entry which is preliminary data.</text>
</comment>
<dbReference type="EMBL" id="MDYO01000016">
    <property type="protein sequence ID" value="OQD96308.1"/>
    <property type="molecule type" value="Genomic_DNA"/>
</dbReference>
<evidence type="ECO:0000256" key="1">
    <source>
        <dbReference type="SAM" id="SignalP"/>
    </source>
</evidence>
<dbReference type="AlphaFoldDB" id="A0A1V6R466"/>
<proteinExistence type="predicted"/>
<evidence type="ECO:0000313" key="2">
    <source>
        <dbReference type="EMBL" id="OQD96308.1"/>
    </source>
</evidence>
<gene>
    <name evidence="2" type="ORF">PENSOL_c016G02795</name>
</gene>
<evidence type="ECO:0000313" key="3">
    <source>
        <dbReference type="Proteomes" id="UP000191612"/>
    </source>
</evidence>
<protein>
    <submittedName>
        <fullName evidence="2">Uncharacterized protein</fullName>
    </submittedName>
</protein>
<keyword evidence="3" id="KW-1185">Reference proteome</keyword>
<organism evidence="2 3">
    <name type="scientific">Penicillium solitum</name>
    <dbReference type="NCBI Taxonomy" id="60172"/>
    <lineage>
        <taxon>Eukaryota</taxon>
        <taxon>Fungi</taxon>
        <taxon>Dikarya</taxon>
        <taxon>Ascomycota</taxon>
        <taxon>Pezizomycotina</taxon>
        <taxon>Eurotiomycetes</taxon>
        <taxon>Eurotiomycetidae</taxon>
        <taxon>Eurotiales</taxon>
        <taxon>Aspergillaceae</taxon>
        <taxon>Penicillium</taxon>
    </lineage>
</organism>
<feature type="signal peptide" evidence="1">
    <location>
        <begin position="1"/>
        <end position="19"/>
    </location>
</feature>